<organism evidence="11 12">
    <name type="scientific">Nonomuraea rubra</name>
    <dbReference type="NCBI Taxonomy" id="46180"/>
    <lineage>
        <taxon>Bacteria</taxon>
        <taxon>Bacillati</taxon>
        <taxon>Actinomycetota</taxon>
        <taxon>Actinomycetes</taxon>
        <taxon>Streptosporangiales</taxon>
        <taxon>Streptosporangiaceae</taxon>
        <taxon>Nonomuraea</taxon>
    </lineage>
</organism>
<comment type="caution">
    <text evidence="11">The sequence shown here is derived from an EMBL/GenBank/DDBJ whole genome shotgun (WGS) entry which is preliminary data.</text>
</comment>
<keyword evidence="12" id="KW-1185">Reference proteome</keyword>
<dbReference type="Pfam" id="PF07730">
    <property type="entry name" value="HisKA_3"/>
    <property type="match status" value="1"/>
</dbReference>
<evidence type="ECO:0000256" key="3">
    <source>
        <dbReference type="ARBA" id="ARBA00022553"/>
    </source>
</evidence>
<evidence type="ECO:0000259" key="9">
    <source>
        <dbReference type="Pfam" id="PF02518"/>
    </source>
</evidence>
<keyword evidence="3" id="KW-0597">Phosphoprotein</keyword>
<evidence type="ECO:0000256" key="6">
    <source>
        <dbReference type="ARBA" id="ARBA00022777"/>
    </source>
</evidence>
<reference evidence="11 12" key="1">
    <citation type="submission" date="2020-08" db="EMBL/GenBank/DDBJ databases">
        <title>Sequencing the genomes of 1000 actinobacteria strains.</title>
        <authorList>
            <person name="Klenk H.-P."/>
        </authorList>
    </citation>
    <scope>NUCLEOTIDE SEQUENCE [LARGE SCALE GENOMIC DNA]</scope>
    <source>
        <strain evidence="11 12">DSM 43768</strain>
    </source>
</reference>
<evidence type="ECO:0000313" key="12">
    <source>
        <dbReference type="Proteomes" id="UP000565579"/>
    </source>
</evidence>
<dbReference type="InterPro" id="IPR036890">
    <property type="entry name" value="HATPase_C_sf"/>
</dbReference>
<gene>
    <name evidence="11" type="ORF">HD593_006356</name>
</gene>
<dbReference type="Proteomes" id="UP000565579">
    <property type="component" value="Unassembled WGS sequence"/>
</dbReference>
<dbReference type="PANTHER" id="PTHR24421:SF10">
    <property type="entry name" value="NITRATE_NITRITE SENSOR PROTEIN NARQ"/>
    <property type="match status" value="1"/>
</dbReference>
<keyword evidence="7" id="KW-0067">ATP-binding</keyword>
<dbReference type="GO" id="GO:0005524">
    <property type="term" value="F:ATP binding"/>
    <property type="evidence" value="ECO:0007669"/>
    <property type="project" value="UniProtKB-KW"/>
</dbReference>
<dbReference type="CDD" id="cd16917">
    <property type="entry name" value="HATPase_UhpB-NarQ-NarX-like"/>
    <property type="match status" value="1"/>
</dbReference>
<evidence type="ECO:0000259" key="10">
    <source>
        <dbReference type="Pfam" id="PF07730"/>
    </source>
</evidence>
<dbReference type="GO" id="GO:0000155">
    <property type="term" value="F:phosphorelay sensor kinase activity"/>
    <property type="evidence" value="ECO:0007669"/>
    <property type="project" value="InterPro"/>
</dbReference>
<dbReference type="InterPro" id="IPR050482">
    <property type="entry name" value="Sensor_HK_TwoCompSys"/>
</dbReference>
<keyword evidence="6 11" id="KW-0418">Kinase</keyword>
<comment type="catalytic activity">
    <reaction evidence="1">
        <text>ATP + protein L-histidine = ADP + protein N-phospho-L-histidine.</text>
        <dbReference type="EC" id="2.7.13.3"/>
    </reaction>
</comment>
<dbReference type="Gene3D" id="3.30.565.10">
    <property type="entry name" value="Histidine kinase-like ATPase, C-terminal domain"/>
    <property type="match status" value="1"/>
</dbReference>
<dbReference type="RefSeq" id="WP_185105610.1">
    <property type="nucleotide sequence ID" value="NZ_JACHMI010000001.1"/>
</dbReference>
<feature type="domain" description="Signal transduction histidine kinase subgroup 3 dimerisation and phosphoacceptor" evidence="10">
    <location>
        <begin position="29"/>
        <end position="95"/>
    </location>
</feature>
<evidence type="ECO:0000256" key="8">
    <source>
        <dbReference type="ARBA" id="ARBA00023012"/>
    </source>
</evidence>
<dbReference type="SUPFAM" id="SSF55874">
    <property type="entry name" value="ATPase domain of HSP90 chaperone/DNA topoisomerase II/histidine kinase"/>
    <property type="match status" value="1"/>
</dbReference>
<evidence type="ECO:0000256" key="7">
    <source>
        <dbReference type="ARBA" id="ARBA00022840"/>
    </source>
</evidence>
<dbReference type="EC" id="2.7.13.3" evidence="2"/>
<dbReference type="GO" id="GO:0016020">
    <property type="term" value="C:membrane"/>
    <property type="evidence" value="ECO:0007669"/>
    <property type="project" value="InterPro"/>
</dbReference>
<dbReference type="Pfam" id="PF02518">
    <property type="entry name" value="HATPase_c"/>
    <property type="match status" value="1"/>
</dbReference>
<keyword evidence="4" id="KW-0808">Transferase</keyword>
<dbReference type="InterPro" id="IPR011712">
    <property type="entry name" value="Sig_transdc_His_kin_sub3_dim/P"/>
</dbReference>
<accession>A0A7X0NXP9</accession>
<dbReference type="PANTHER" id="PTHR24421">
    <property type="entry name" value="NITRATE/NITRITE SENSOR PROTEIN NARX-RELATED"/>
    <property type="match status" value="1"/>
</dbReference>
<dbReference type="GO" id="GO:0046983">
    <property type="term" value="F:protein dimerization activity"/>
    <property type="evidence" value="ECO:0007669"/>
    <property type="project" value="InterPro"/>
</dbReference>
<evidence type="ECO:0000256" key="1">
    <source>
        <dbReference type="ARBA" id="ARBA00000085"/>
    </source>
</evidence>
<dbReference type="EMBL" id="JACHMI010000001">
    <property type="protein sequence ID" value="MBB6551561.1"/>
    <property type="molecule type" value="Genomic_DNA"/>
</dbReference>
<evidence type="ECO:0000256" key="2">
    <source>
        <dbReference type="ARBA" id="ARBA00012438"/>
    </source>
</evidence>
<feature type="domain" description="Histidine kinase/HSP90-like ATPase" evidence="9">
    <location>
        <begin position="132"/>
        <end position="211"/>
    </location>
</feature>
<dbReference type="Gene3D" id="1.20.5.1930">
    <property type="match status" value="1"/>
</dbReference>
<evidence type="ECO:0000256" key="4">
    <source>
        <dbReference type="ARBA" id="ARBA00022679"/>
    </source>
</evidence>
<keyword evidence="8" id="KW-0902">Two-component regulatory system</keyword>
<protein>
    <recommendedName>
        <fullName evidence="2">histidine kinase</fullName>
        <ecNumber evidence="2">2.7.13.3</ecNumber>
    </recommendedName>
</protein>
<name>A0A7X0NXP9_9ACTN</name>
<sequence length="214" mass="23007">MSRLRLGLRRALTEVSESRRRLVSAAVAERKRLERDLHDGAQQHLLAVGMQLRSAQRNLDPADPLSIELDRAVNRLEDTVGELRRLAHGLRPASLDDGLVAALRRLAAHSALPVDLRAGTVETSDVVAATAYFLVAEAMTNVLKHAQATGIRIRVRQAEEHLHIAVTDDGIGSAPSQLSLTTLRDRVGAVGGTLSVTSASHEGTTIEAVMPCVS</sequence>
<proteinExistence type="predicted"/>
<evidence type="ECO:0000256" key="5">
    <source>
        <dbReference type="ARBA" id="ARBA00022741"/>
    </source>
</evidence>
<evidence type="ECO:0000313" key="11">
    <source>
        <dbReference type="EMBL" id="MBB6551561.1"/>
    </source>
</evidence>
<dbReference type="AlphaFoldDB" id="A0A7X0NXP9"/>
<keyword evidence="5" id="KW-0547">Nucleotide-binding</keyword>
<dbReference type="InterPro" id="IPR003594">
    <property type="entry name" value="HATPase_dom"/>
</dbReference>